<dbReference type="RefSeq" id="WP_289456441.1">
    <property type="nucleotide sequence ID" value="NZ_JAUCAQ010000012.1"/>
</dbReference>
<evidence type="ECO:0000313" key="2">
    <source>
        <dbReference type="Proteomes" id="UP001242903"/>
    </source>
</evidence>
<dbReference type="Proteomes" id="UP001242903">
    <property type="component" value="Unassembled WGS sequence"/>
</dbReference>
<proteinExistence type="predicted"/>
<sequence>MKTYYNIYVNDNFWIAFGDRKNAVDYMNEYKKSNQGDKAELVITGGRKSNVSR</sequence>
<organism evidence="1 2">
    <name type="scientific">Leuconostoc falkenbergense</name>
    <dbReference type="NCBI Taxonomy" id="2766470"/>
    <lineage>
        <taxon>Bacteria</taxon>
        <taxon>Bacillati</taxon>
        <taxon>Bacillota</taxon>
        <taxon>Bacilli</taxon>
        <taxon>Lactobacillales</taxon>
        <taxon>Lactobacillaceae</taxon>
        <taxon>Leuconostoc</taxon>
    </lineage>
</organism>
<gene>
    <name evidence="1" type="ORF">QUE93_06390</name>
</gene>
<accession>A0ABT7RZA7</accession>
<dbReference type="EMBL" id="JAUCAQ010000012">
    <property type="protein sequence ID" value="MDM7646642.1"/>
    <property type="molecule type" value="Genomic_DNA"/>
</dbReference>
<evidence type="ECO:0000313" key="1">
    <source>
        <dbReference type="EMBL" id="MDM7646642.1"/>
    </source>
</evidence>
<name>A0ABT7RZA7_9LACO</name>
<keyword evidence="2" id="KW-1185">Reference proteome</keyword>
<comment type="caution">
    <text evidence="1">The sequence shown here is derived from an EMBL/GenBank/DDBJ whole genome shotgun (WGS) entry which is preliminary data.</text>
</comment>
<reference evidence="1 2" key="1">
    <citation type="submission" date="2023-06" db="EMBL/GenBank/DDBJ databases">
        <title>Draft Genome Sequences of lactic acid bacteria strains isolated from fermented milk products.</title>
        <authorList>
            <person name="Elcheninov A.G."/>
            <person name="Klyukina A."/>
            <person name="Zayulina K.S."/>
            <person name="Gavirova L.A."/>
            <person name="Shcherbakova P.A."/>
            <person name="Shestakov A.I."/>
            <person name="Kublanov I.V."/>
            <person name="Kochetkova T.V."/>
        </authorList>
    </citation>
    <scope>NUCLEOTIDE SEQUENCE [LARGE SCALE GENOMIC DNA]</scope>
    <source>
        <strain evidence="1 2">TOM.81</strain>
    </source>
</reference>
<protein>
    <submittedName>
        <fullName evidence="1">Uncharacterized protein</fullName>
    </submittedName>
</protein>